<dbReference type="InterPro" id="IPR017459">
    <property type="entry name" value="Glycosyl_Trfase_fam3_N_dom"/>
</dbReference>
<dbReference type="AlphaFoldDB" id="A0A2K9E101"/>
<feature type="binding site" evidence="9">
    <location>
        <begin position="83"/>
        <end position="84"/>
    </location>
    <ligand>
        <name>5-phospho-alpha-D-ribose 1-diphosphate</name>
        <dbReference type="ChEBI" id="CHEBI:58017"/>
    </ligand>
</feature>
<dbReference type="GO" id="GO:0004048">
    <property type="term" value="F:anthranilate phosphoribosyltransferase activity"/>
    <property type="evidence" value="ECO:0007669"/>
    <property type="project" value="UniProtKB-UniRule"/>
</dbReference>
<evidence type="ECO:0000259" key="11">
    <source>
        <dbReference type="Pfam" id="PF02885"/>
    </source>
</evidence>
<comment type="function">
    <text evidence="9">Catalyzes the transfer of the phosphoribosyl group of 5-phosphorylribose-1-pyrophosphate (PRPP) to anthranilate to yield N-(5'-phosphoribosyl)-anthranilate (PRA).</text>
</comment>
<dbReference type="Gene3D" id="1.20.970.10">
    <property type="entry name" value="Transferase, Pyrimidine Nucleoside Phosphorylase, Chain C"/>
    <property type="match status" value="1"/>
</dbReference>
<reference evidence="12 14" key="1">
    <citation type="submission" date="2017-12" db="EMBL/GenBank/DDBJ databases">
        <title>Complete genome sequence of Herbivorax saccincola GGR1, a novel Cellulosome-producing hydrolytic bacterium in a thermophilic biogas plant, established by Illumina and Nanopore MinION sequencing.</title>
        <authorList>
            <person name="Pechtl A."/>
            <person name="Ruckert C."/>
            <person name="Koeck D.E."/>
            <person name="Maus I."/>
            <person name="Winkler A."/>
            <person name="Kalinowski J."/>
            <person name="Puhler A."/>
            <person name="Schwarz W.W."/>
            <person name="Zverlov V.V."/>
            <person name="Schluter A."/>
            <person name="Liebl W."/>
        </authorList>
    </citation>
    <scope>NUCLEOTIDE SEQUENCE [LARGE SCALE GENOMIC DNA]</scope>
    <source>
        <strain evidence="12">GGR1</strain>
        <strain evidence="14">SR1</strain>
    </source>
</reference>
<dbReference type="OrthoDB" id="9806430at2"/>
<dbReference type="SUPFAM" id="SSF52418">
    <property type="entry name" value="Nucleoside phosphorylase/phosphoribosyltransferase catalytic domain"/>
    <property type="match status" value="1"/>
</dbReference>
<comment type="catalytic activity">
    <reaction evidence="7 9">
        <text>N-(5-phospho-beta-D-ribosyl)anthranilate + diphosphate = 5-phospho-alpha-D-ribose 1-diphosphate + anthranilate</text>
        <dbReference type="Rhea" id="RHEA:11768"/>
        <dbReference type="ChEBI" id="CHEBI:16567"/>
        <dbReference type="ChEBI" id="CHEBI:18277"/>
        <dbReference type="ChEBI" id="CHEBI:33019"/>
        <dbReference type="ChEBI" id="CHEBI:58017"/>
        <dbReference type="EC" id="2.4.2.18"/>
    </reaction>
</comment>
<feature type="domain" description="Glycosyl transferase family 3 N-terminal" evidence="11">
    <location>
        <begin position="3"/>
        <end position="65"/>
    </location>
</feature>
<protein>
    <recommendedName>
        <fullName evidence="9">Anthranilate phosphoribosyltransferase</fullName>
        <ecNumber evidence="9">2.4.2.18</ecNumber>
    </recommendedName>
</protein>
<feature type="binding site" evidence="9">
    <location>
        <position position="166"/>
    </location>
    <ligand>
        <name>anthranilate</name>
        <dbReference type="ChEBI" id="CHEBI:16567"/>
        <label>2</label>
    </ligand>
</feature>
<evidence type="ECO:0000256" key="4">
    <source>
        <dbReference type="ARBA" id="ARBA00022679"/>
    </source>
</evidence>
<evidence type="ECO:0000256" key="8">
    <source>
        <dbReference type="ARBA" id="ARBA00061188"/>
    </source>
</evidence>
<feature type="binding site" evidence="9">
    <location>
        <position position="80"/>
    </location>
    <ligand>
        <name>5-phospho-alpha-D-ribose 1-diphosphate</name>
        <dbReference type="ChEBI" id="CHEBI:58017"/>
    </ligand>
</feature>
<dbReference type="KEGG" id="hsc:HVS_07730"/>
<evidence type="ECO:0000256" key="3">
    <source>
        <dbReference type="ARBA" id="ARBA00022676"/>
    </source>
</evidence>
<reference evidence="13 15" key="2">
    <citation type="journal article" date="2018" name="Syst. Appl. Microbiol.">
        <title>Characterization and high-quality draft genome sequence of Herbivorax saccincola A7, an anaerobic, alkaliphilic, thermophilic, cellulolytic, and xylanolytic bacterium.</title>
        <authorList>
            <person name="Aikawa S."/>
            <person name="Baramee S."/>
            <person name="Sermsathanaswadi J."/>
            <person name="Thianheng P."/>
            <person name="Tachaapaikoon C."/>
            <person name="Shikata A."/>
            <person name="Waeonukul R."/>
            <person name="Pason P."/>
            <person name="Ratanakhanokchai K."/>
            <person name="Kosugi A."/>
        </authorList>
    </citation>
    <scope>NUCLEOTIDE SEQUENCE [LARGE SCALE GENOMIC DNA]</scope>
    <source>
        <strain evidence="13 15">A7</strain>
    </source>
</reference>
<keyword evidence="9" id="KW-0479">Metal-binding</keyword>
<feature type="binding site" evidence="9">
    <location>
        <position position="92"/>
    </location>
    <ligand>
        <name>Mg(2+)</name>
        <dbReference type="ChEBI" id="CHEBI:18420"/>
        <label>1</label>
    </ligand>
</feature>
<keyword evidence="5 9" id="KW-0822">Tryptophan biosynthesis</keyword>
<comment type="subunit">
    <text evidence="9">Homodimer.</text>
</comment>
<feature type="binding site" evidence="9">
    <location>
        <position position="80"/>
    </location>
    <ligand>
        <name>anthranilate</name>
        <dbReference type="ChEBI" id="CHEBI:16567"/>
        <label>1</label>
    </ligand>
</feature>
<evidence type="ECO:0000256" key="9">
    <source>
        <dbReference type="HAMAP-Rule" id="MF_00211"/>
    </source>
</evidence>
<feature type="binding site" evidence="9">
    <location>
        <position position="226"/>
    </location>
    <ligand>
        <name>Mg(2+)</name>
        <dbReference type="ChEBI" id="CHEBI:18420"/>
        <label>2</label>
    </ligand>
</feature>
<dbReference type="InterPro" id="IPR035902">
    <property type="entry name" value="Nuc_phospho_transferase"/>
</dbReference>
<dbReference type="GO" id="GO:0000162">
    <property type="term" value="P:L-tryptophan biosynthetic process"/>
    <property type="evidence" value="ECO:0007669"/>
    <property type="project" value="UniProtKB-UniRule"/>
</dbReference>
<dbReference type="HAMAP" id="MF_00211">
    <property type="entry name" value="TrpD"/>
    <property type="match status" value="1"/>
</dbReference>
<keyword evidence="4 9" id="KW-0808">Transferase</keyword>
<proteinExistence type="inferred from homology"/>
<dbReference type="SUPFAM" id="SSF47648">
    <property type="entry name" value="Nucleoside phosphorylase/phosphoribosyltransferase N-terminal domain"/>
    <property type="match status" value="1"/>
</dbReference>
<dbReference type="EMBL" id="CP025197">
    <property type="protein sequence ID" value="AUG57457.1"/>
    <property type="molecule type" value="Genomic_DNA"/>
</dbReference>
<feature type="binding site" evidence="9">
    <location>
        <position position="226"/>
    </location>
    <ligand>
        <name>Mg(2+)</name>
        <dbReference type="ChEBI" id="CHEBI:18420"/>
        <label>1</label>
    </ligand>
</feature>
<keyword evidence="2 9" id="KW-0028">Amino-acid biosynthesis</keyword>
<evidence type="ECO:0000259" key="10">
    <source>
        <dbReference type="Pfam" id="PF00591"/>
    </source>
</evidence>
<dbReference type="InterPro" id="IPR000312">
    <property type="entry name" value="Glycosyl_Trfase_fam3"/>
</dbReference>
<dbReference type="NCBIfam" id="TIGR01245">
    <property type="entry name" value="trpD"/>
    <property type="match status" value="1"/>
</dbReference>
<comment type="similarity">
    <text evidence="8">In the C-terminal section; belongs to the anthranilate phosphoribosyltransferase family.</text>
</comment>
<dbReference type="InterPro" id="IPR005940">
    <property type="entry name" value="Anthranilate_Pribosyl_Tfrase"/>
</dbReference>
<dbReference type="Proteomes" id="UP000233534">
    <property type="component" value="Chromosome"/>
</dbReference>
<evidence type="ECO:0000313" key="12">
    <source>
        <dbReference type="EMBL" id="AUG57457.1"/>
    </source>
</evidence>
<comment type="caution">
    <text evidence="9">Lacks conserved residue(s) required for the propagation of feature annotation.</text>
</comment>
<keyword evidence="6 9" id="KW-0057">Aromatic amino acid biosynthesis</keyword>
<evidence type="ECO:0000256" key="2">
    <source>
        <dbReference type="ARBA" id="ARBA00022605"/>
    </source>
</evidence>
<comment type="pathway">
    <text evidence="1 9">Amino-acid biosynthesis; L-tryptophan biosynthesis; L-tryptophan from chorismate: step 2/5.</text>
</comment>
<evidence type="ECO:0000313" key="14">
    <source>
        <dbReference type="Proteomes" id="UP000233534"/>
    </source>
</evidence>
<evidence type="ECO:0000256" key="1">
    <source>
        <dbReference type="ARBA" id="ARBA00004907"/>
    </source>
</evidence>
<evidence type="ECO:0000313" key="13">
    <source>
        <dbReference type="EMBL" id="PQQ67379.1"/>
    </source>
</evidence>
<keyword evidence="9" id="KW-0460">Magnesium</keyword>
<dbReference type="Gene3D" id="3.40.1030.10">
    <property type="entry name" value="Nucleoside phosphorylase/phosphoribosyltransferase catalytic domain"/>
    <property type="match status" value="1"/>
</dbReference>
<dbReference type="Pfam" id="PF00591">
    <property type="entry name" value="Glycos_transf_3"/>
    <property type="match status" value="1"/>
</dbReference>
<dbReference type="RefSeq" id="WP_101300826.1">
    <property type="nucleotide sequence ID" value="NZ_CP025197.1"/>
</dbReference>
<organism evidence="12 14">
    <name type="scientific">Acetivibrio saccincola</name>
    <dbReference type="NCBI Taxonomy" id="1677857"/>
    <lineage>
        <taxon>Bacteria</taxon>
        <taxon>Bacillati</taxon>
        <taxon>Bacillota</taxon>
        <taxon>Clostridia</taxon>
        <taxon>Eubacteriales</taxon>
        <taxon>Oscillospiraceae</taxon>
        <taxon>Acetivibrio</taxon>
    </lineage>
</organism>
<dbReference type="FunFam" id="3.40.1030.10:FF:000002">
    <property type="entry name" value="Anthranilate phosphoribosyltransferase"/>
    <property type="match status" value="1"/>
</dbReference>
<dbReference type="EMBL" id="NEMB01000003">
    <property type="protein sequence ID" value="PQQ67379.1"/>
    <property type="molecule type" value="Genomic_DNA"/>
</dbReference>
<feature type="binding site" evidence="9">
    <location>
        <position position="120"/>
    </location>
    <ligand>
        <name>5-phospho-alpha-D-ribose 1-diphosphate</name>
        <dbReference type="ChEBI" id="CHEBI:58017"/>
    </ligand>
</feature>
<comment type="similarity">
    <text evidence="9">Belongs to the anthranilate phosphoribosyltransferase family.</text>
</comment>
<dbReference type="PANTHER" id="PTHR43285">
    <property type="entry name" value="ANTHRANILATE PHOSPHORIBOSYLTRANSFERASE"/>
    <property type="match status" value="1"/>
</dbReference>
<evidence type="ECO:0000256" key="6">
    <source>
        <dbReference type="ARBA" id="ARBA00023141"/>
    </source>
</evidence>
<comment type="cofactor">
    <cofactor evidence="9">
        <name>Mg(2+)</name>
        <dbReference type="ChEBI" id="CHEBI:18420"/>
    </cofactor>
    <text evidence="9">Binds 2 magnesium ions per monomer.</text>
</comment>
<dbReference type="InterPro" id="IPR036320">
    <property type="entry name" value="Glycosyl_Trfase_fam3_N_dom_sf"/>
</dbReference>
<feature type="binding site" evidence="9">
    <location>
        <position position="88"/>
    </location>
    <ligand>
        <name>5-phospho-alpha-D-ribose 1-diphosphate</name>
        <dbReference type="ChEBI" id="CHEBI:58017"/>
    </ligand>
</feature>
<dbReference type="PANTHER" id="PTHR43285:SF2">
    <property type="entry name" value="ANTHRANILATE PHOSPHORIBOSYLTRANSFERASE"/>
    <property type="match status" value="1"/>
</dbReference>
<dbReference type="GO" id="GO:0000287">
    <property type="term" value="F:magnesium ion binding"/>
    <property type="evidence" value="ECO:0007669"/>
    <property type="project" value="UniProtKB-UniRule"/>
</dbReference>
<feature type="binding site" evidence="9">
    <location>
        <begin position="90"/>
        <end position="93"/>
    </location>
    <ligand>
        <name>5-phospho-alpha-D-ribose 1-diphosphate</name>
        <dbReference type="ChEBI" id="CHEBI:58017"/>
    </ligand>
</feature>
<feature type="binding site" evidence="9">
    <location>
        <begin position="108"/>
        <end position="116"/>
    </location>
    <ligand>
        <name>5-phospho-alpha-D-ribose 1-diphosphate</name>
        <dbReference type="ChEBI" id="CHEBI:58017"/>
    </ligand>
</feature>
<gene>
    <name evidence="9 12" type="primary">trpD</name>
    <name evidence="13" type="ORF">B9R14_11900</name>
    <name evidence="12" type="ORF">HVS_07730</name>
</gene>
<keyword evidence="14" id="KW-1185">Reference proteome</keyword>
<evidence type="ECO:0000256" key="5">
    <source>
        <dbReference type="ARBA" id="ARBA00022822"/>
    </source>
</evidence>
<dbReference type="EC" id="2.4.2.18" evidence="9"/>
<name>A0A2K9E101_9FIRM</name>
<sequence>MLKEAIAKLVEGKNLNEEEAISSLDCIMSGKATDAQIGSFITALRIKGETIEEITGCAKVMREKAYRINPEVGYYIDTCGTGGDGSNTFNISTATAFVAAAGGVAVAKHGNRSVSSRSGSADVLESLGINIEIPPEMVKDCIEKVGIGFMFAPHFHKSMRYAAGPRKELGIRTIFNILGPLTNPANAKGQVLGVFDERLTEPVANVLLNLGVEKAMVIHGLDGMDEITTTTRTKVSEVRDGSIINYYIDPEEYGFSLAEKEELIGGDAKENADIIYSIFNGEKGKKRDIILLNSAAALYVGKVAKTIKEGIEMAAEIIDSKKAMEKVYELKNYLDLNYFNCKVALNG</sequence>
<keyword evidence="3 9" id="KW-0328">Glycosyltransferase</keyword>
<feature type="binding site" evidence="9">
    <location>
        <position position="225"/>
    </location>
    <ligand>
        <name>Mg(2+)</name>
        <dbReference type="ChEBI" id="CHEBI:18420"/>
        <label>2</label>
    </ligand>
</feature>
<accession>A0A2K9E101</accession>
<dbReference type="UniPathway" id="UPA00035">
    <property type="reaction ID" value="UER00041"/>
</dbReference>
<dbReference type="GO" id="GO:0005829">
    <property type="term" value="C:cytosol"/>
    <property type="evidence" value="ECO:0007669"/>
    <property type="project" value="TreeGrafter"/>
</dbReference>
<evidence type="ECO:0000256" key="7">
    <source>
        <dbReference type="ARBA" id="ARBA00052328"/>
    </source>
</evidence>
<dbReference type="Proteomes" id="UP000239720">
    <property type="component" value="Unassembled WGS sequence"/>
</dbReference>
<dbReference type="Pfam" id="PF02885">
    <property type="entry name" value="Glycos_trans_3N"/>
    <property type="match status" value="1"/>
</dbReference>
<feature type="domain" description="Glycosyl transferase family 3" evidence="10">
    <location>
        <begin position="75"/>
        <end position="323"/>
    </location>
</feature>
<evidence type="ECO:0000313" key="15">
    <source>
        <dbReference type="Proteomes" id="UP000239720"/>
    </source>
</evidence>
<feature type="binding site" evidence="9">
    <location>
        <position position="111"/>
    </location>
    <ligand>
        <name>anthranilate</name>
        <dbReference type="ChEBI" id="CHEBI:16567"/>
        <label>1</label>
    </ligand>
</feature>